<dbReference type="Proteomes" id="UP000285301">
    <property type="component" value="Unassembled WGS sequence"/>
</dbReference>
<keyword evidence="9" id="KW-1185">Reference proteome</keyword>
<sequence length="430" mass="48046">MKTNCDEMSSQPLKGCTFYLDLSKYPQLRPKIVAYIKQLGGNVEEFLSRRISHLVTDKPKKEWPKAKEKEVELEAATSEDSAISAQRAAAARNGLSPNCTANRLELLSRGRVLALRAGAQTAVSSTTTDTLELAYKKGVKIIFFASFLRYCEQFSNLVNGVSNNSNAVALVKAHILNGHYIKVEDEEKKYKPSVKELAKWPEVNFDTSAGSCPFGTKNKPKKVTGTTIEATTNATLAKSLDNVSVPKQNVNENKVDVVKERTKPVKKAKVTQTCEICSEEFINTFEHVNTPKHQDFVRNTDNFVELLRVIESLPKYDLEISDTSRGIDSDENHVSPPHRTSPTATTFTLKSVASRSSGSFLRLQDVIEQSKQSQSSPPPIITTQQQSPKNTTEEQDNFQIVEASTVTPTKDPLYRLRNREIRKNEISEEF</sequence>
<evidence type="ECO:0000256" key="5">
    <source>
        <dbReference type="SAM" id="MobiDB-lite"/>
    </source>
</evidence>
<feature type="compositionally biased region" description="Low complexity" evidence="5">
    <location>
        <begin position="369"/>
        <end position="389"/>
    </location>
</feature>
<dbReference type="InterPro" id="IPR001357">
    <property type="entry name" value="BRCT_dom"/>
</dbReference>
<evidence type="ECO:0000313" key="9">
    <source>
        <dbReference type="Proteomes" id="UP000285301"/>
    </source>
</evidence>
<feature type="region of interest" description="Disordered" evidence="5">
    <location>
        <begin position="367"/>
        <end position="430"/>
    </location>
</feature>
<dbReference type="STRING" id="1965070.A0A3S3PSZ8"/>
<evidence type="ECO:0000259" key="6">
    <source>
        <dbReference type="PROSITE" id="PS50172"/>
    </source>
</evidence>
<dbReference type="GO" id="GO:0008270">
    <property type="term" value="F:zinc ion binding"/>
    <property type="evidence" value="ECO:0007669"/>
    <property type="project" value="UniProtKB-KW"/>
</dbReference>
<evidence type="ECO:0000256" key="2">
    <source>
        <dbReference type="ARBA" id="ARBA00022771"/>
    </source>
</evidence>
<comment type="caution">
    <text evidence="8">The sequence shown here is derived from an EMBL/GenBank/DDBJ whole genome shotgun (WGS) entry which is preliminary data.</text>
</comment>
<dbReference type="GO" id="GO:1901987">
    <property type="term" value="P:regulation of cell cycle phase transition"/>
    <property type="evidence" value="ECO:0007669"/>
    <property type="project" value="TreeGrafter"/>
</dbReference>
<dbReference type="Pfam" id="PF07535">
    <property type="entry name" value="zf-DBF"/>
    <property type="match status" value="1"/>
</dbReference>
<evidence type="ECO:0000256" key="1">
    <source>
        <dbReference type="ARBA" id="ARBA00022723"/>
    </source>
</evidence>
<dbReference type="PANTHER" id="PTHR15375:SF26">
    <property type="entry name" value="PROTEIN CHIFFON"/>
    <property type="match status" value="1"/>
</dbReference>
<dbReference type="OrthoDB" id="21380at2759"/>
<feature type="compositionally biased region" description="Basic and acidic residues" evidence="5">
    <location>
        <begin position="412"/>
        <end position="430"/>
    </location>
</feature>
<dbReference type="CDD" id="cd00027">
    <property type="entry name" value="BRCT"/>
    <property type="match status" value="1"/>
</dbReference>
<dbReference type="GO" id="GO:0031431">
    <property type="term" value="C:Dbf4-dependent protein kinase complex"/>
    <property type="evidence" value="ECO:0007669"/>
    <property type="project" value="TreeGrafter"/>
</dbReference>
<evidence type="ECO:0000313" key="8">
    <source>
        <dbReference type="EMBL" id="RWS15858.1"/>
    </source>
</evidence>
<dbReference type="InterPro" id="IPR006572">
    <property type="entry name" value="Znf_DBF"/>
</dbReference>
<dbReference type="Gene3D" id="6.10.250.3410">
    <property type="entry name" value="DBF zinc finger"/>
    <property type="match status" value="1"/>
</dbReference>
<accession>A0A3S3PSZ8</accession>
<dbReference type="PANTHER" id="PTHR15375">
    <property type="entry name" value="ACTIVATOR OF S-PHASE KINASE-RELATED"/>
    <property type="match status" value="1"/>
</dbReference>
<evidence type="ECO:0000256" key="4">
    <source>
        <dbReference type="PROSITE-ProRule" id="PRU00600"/>
    </source>
</evidence>
<proteinExistence type="predicted"/>
<dbReference type="PROSITE" id="PS50172">
    <property type="entry name" value="BRCT"/>
    <property type="match status" value="1"/>
</dbReference>
<keyword evidence="1" id="KW-0479">Metal-binding</keyword>
<keyword evidence="3" id="KW-0862">Zinc</keyword>
<feature type="region of interest" description="Disordered" evidence="5">
    <location>
        <begin position="324"/>
        <end position="344"/>
    </location>
</feature>
<dbReference type="GO" id="GO:0010571">
    <property type="term" value="P:positive regulation of nuclear cell cycle DNA replication"/>
    <property type="evidence" value="ECO:0007669"/>
    <property type="project" value="TreeGrafter"/>
</dbReference>
<protein>
    <submittedName>
        <fullName evidence="8">DBF zinc finger protein-like protein</fullName>
    </submittedName>
</protein>
<evidence type="ECO:0000256" key="3">
    <source>
        <dbReference type="ARBA" id="ARBA00022833"/>
    </source>
</evidence>
<dbReference type="Gene3D" id="3.40.50.10190">
    <property type="entry name" value="BRCT domain"/>
    <property type="match status" value="1"/>
</dbReference>
<dbReference type="PROSITE" id="PS51265">
    <property type="entry name" value="ZF_DBF4"/>
    <property type="match status" value="1"/>
</dbReference>
<dbReference type="SUPFAM" id="SSF52113">
    <property type="entry name" value="BRCT domain"/>
    <property type="match status" value="1"/>
</dbReference>
<reference evidence="8 9" key="1">
    <citation type="journal article" date="2018" name="Gigascience">
        <title>Genomes of trombidid mites reveal novel predicted allergens and laterally-transferred genes associated with secondary metabolism.</title>
        <authorList>
            <person name="Dong X."/>
            <person name="Chaisiri K."/>
            <person name="Xia D."/>
            <person name="Armstrong S.D."/>
            <person name="Fang Y."/>
            <person name="Donnelly M.J."/>
            <person name="Kadowaki T."/>
            <person name="McGarry J.W."/>
            <person name="Darby A.C."/>
            <person name="Makepeace B.L."/>
        </authorList>
    </citation>
    <scope>NUCLEOTIDE SEQUENCE [LARGE SCALE GENOMIC DNA]</scope>
    <source>
        <strain evidence="8">UoL-WK</strain>
    </source>
</reference>
<feature type="domain" description="DBF4-type" evidence="7">
    <location>
        <begin position="267"/>
        <end position="316"/>
    </location>
</feature>
<name>A0A3S3PSZ8_9ACAR</name>
<keyword evidence="2 4" id="KW-0863">Zinc-finger</keyword>
<dbReference type="GO" id="GO:0043539">
    <property type="term" value="F:protein serine/threonine kinase activator activity"/>
    <property type="evidence" value="ECO:0007669"/>
    <property type="project" value="TreeGrafter"/>
</dbReference>
<dbReference type="InterPro" id="IPR036420">
    <property type="entry name" value="BRCT_dom_sf"/>
</dbReference>
<feature type="domain" description="BRCT" evidence="6">
    <location>
        <begin position="8"/>
        <end position="57"/>
    </location>
</feature>
<dbReference type="EMBL" id="NCKU01000351">
    <property type="protein sequence ID" value="RWS15858.1"/>
    <property type="molecule type" value="Genomic_DNA"/>
</dbReference>
<dbReference type="GO" id="GO:0003676">
    <property type="term" value="F:nucleic acid binding"/>
    <property type="evidence" value="ECO:0007669"/>
    <property type="project" value="InterPro"/>
</dbReference>
<dbReference type="Pfam" id="PF00533">
    <property type="entry name" value="BRCT"/>
    <property type="match status" value="1"/>
</dbReference>
<dbReference type="InterPro" id="IPR051590">
    <property type="entry name" value="Replication_Regulatory_Kinase"/>
</dbReference>
<dbReference type="InterPro" id="IPR038545">
    <property type="entry name" value="Znf_DBF_sf"/>
</dbReference>
<dbReference type="AlphaFoldDB" id="A0A3S3PSZ8"/>
<evidence type="ECO:0000259" key="7">
    <source>
        <dbReference type="PROSITE" id="PS51265"/>
    </source>
</evidence>
<gene>
    <name evidence="8" type="ORF">B4U79_17202</name>
</gene>
<organism evidence="8 9">
    <name type="scientific">Dinothrombium tinctorium</name>
    <dbReference type="NCBI Taxonomy" id="1965070"/>
    <lineage>
        <taxon>Eukaryota</taxon>
        <taxon>Metazoa</taxon>
        <taxon>Ecdysozoa</taxon>
        <taxon>Arthropoda</taxon>
        <taxon>Chelicerata</taxon>
        <taxon>Arachnida</taxon>
        <taxon>Acari</taxon>
        <taxon>Acariformes</taxon>
        <taxon>Trombidiformes</taxon>
        <taxon>Prostigmata</taxon>
        <taxon>Anystina</taxon>
        <taxon>Parasitengona</taxon>
        <taxon>Trombidioidea</taxon>
        <taxon>Trombidiidae</taxon>
        <taxon>Dinothrombium</taxon>
    </lineage>
</organism>